<dbReference type="KEGG" id="cvn:111134217"/>
<organism evidence="4 5">
    <name type="scientific">Crassostrea virginica</name>
    <name type="common">Eastern oyster</name>
    <dbReference type="NCBI Taxonomy" id="6565"/>
    <lineage>
        <taxon>Eukaryota</taxon>
        <taxon>Metazoa</taxon>
        <taxon>Spiralia</taxon>
        <taxon>Lophotrochozoa</taxon>
        <taxon>Mollusca</taxon>
        <taxon>Bivalvia</taxon>
        <taxon>Autobranchia</taxon>
        <taxon>Pteriomorphia</taxon>
        <taxon>Ostreida</taxon>
        <taxon>Ostreoidea</taxon>
        <taxon>Ostreidae</taxon>
        <taxon>Crassostrea</taxon>
    </lineage>
</organism>
<dbReference type="Gene3D" id="2.130.10.10">
    <property type="entry name" value="YVTN repeat-like/Quinoprotein amine dehydrogenase"/>
    <property type="match status" value="3"/>
</dbReference>
<dbReference type="OrthoDB" id="1291858at2759"/>
<dbReference type="InterPro" id="IPR036322">
    <property type="entry name" value="WD40_repeat_dom_sf"/>
</dbReference>
<proteinExistence type="predicted"/>
<accession>A0A8B8EDN5</accession>
<reference evidence="5" key="1">
    <citation type="submission" date="2025-08" db="UniProtKB">
        <authorList>
            <consortium name="RefSeq"/>
        </authorList>
    </citation>
    <scope>IDENTIFICATION</scope>
    <source>
        <tissue evidence="5">Whole sample</tissue>
    </source>
</reference>
<dbReference type="SMART" id="SM00320">
    <property type="entry name" value="WD40"/>
    <property type="match status" value="3"/>
</dbReference>
<dbReference type="Pfam" id="PF23752">
    <property type="entry name" value="Beta-prop_WDR11_2nd"/>
    <property type="match status" value="1"/>
</dbReference>
<evidence type="ECO:0000259" key="1">
    <source>
        <dbReference type="Pfam" id="PF23751"/>
    </source>
</evidence>
<dbReference type="InterPro" id="IPR057852">
    <property type="entry name" value="Beta-prop_WDR11_1st"/>
</dbReference>
<protein>
    <submittedName>
        <fullName evidence="5">WD repeat-containing protein 11-like isoform X1</fullName>
    </submittedName>
</protein>
<sequence>MTLSPKIITTSSHPQNRGACDWGWPGQVAYGSHTYLVVADLNSSQVTQVLGVHKGNVTSVKWKPEDTHHDVVVNPYTLTLAAGDTHGDVTIWNVIKGEVKSRFGGTGKPVRDLTWITNQETSEATLLVLYNKSDVIMWDFLTSSQLWKTSFPEPLSSICIDPFNKSKAIFLCEDSTILLLDDLQPKEAPSQKYRQISFYGSKGPMHETLQTTEESGRLRRNSSSLNKFLNMTTSLITGSVESKSSKKSISEEDKAQQCLQVVFHPGIRHMVFMVYSAQVDIIDIDVCIVMSTIRLDLRSSYFVRIFPCQQKDVLYCLHENTCITIRVRREDTSHCSYTENMSSAPTTPSTPITPEYGETISDKSDITYDLIWQSDAVRLSNQSTVYGFCVHPGSETSAALIFSDGKILYWELVKTRTNSWLLKDIVPKLSRRGQNAKMSDECRFLLTGMIKGFPSPVYTTKSNLLPHVTIVNDPISKPQTPLMALGLDNGNIIILNTQTGQIEREFSVHCNTVKGIEWVNQKTMLSWTCSKSGSSGSLGRNEVLLTTISSGIVENFRQRHKIESLITDMKVSPLRQYVVIAFKSQPLEVWCLQTKNLLRELPAGCQQPRALTWAPLCSWKTVVRKRSQKLVSKDISDMSKVDIQNLLHDMEKKQIAKEQCVMADRDGTICRITLEERSIADLTIFPPEVNGMSSITHIAMKDDILMLGDVTGTLCLWNLTEKTLKSVPRSGDKPYTGLKTLLFHPESKDHRFAVLYDQGVDVWLFSQSQDQLKLLRSWKNSKYGPKVSDIEWADLNHICMVMDDGSIHVVDIASSKVTCTWNQRNRTNAVFCPQTLPAQAAMILKHLLQNASSTTMEYVLTPDRAKLKESIDDQINQIDRETLDFLTSDNVGTGQRCLLTARLFGDEFDVNFWTKALYFIQSSKHDHANDQSLVSIDNDPTFSSIEGVFEHKRSCRKNHACSQRTPLDCLQSQTCFMRQQLHRVEQHNKKRTTEQHRRTCIEHFIMMGRVEEATKILLETDFQSGSYREDYLQACLLSCDRTNTTAQSTLKLVATHLIISGKLQEGVETLCLLDKVLDACRYLQTYDEWQQAAWLAKLVLNDVNCEEIYVKWIEHLLSTKNMLQAIFVMLSIGKFDQALRTLDYIGYTETAVCFIKVCQESGVKFPKDEVETIFEKRRSDIERLGLMFTD</sequence>
<dbReference type="PANTHER" id="PTHR14593:SF5">
    <property type="entry name" value="WD REPEAT-CONTAINING PROTEIN 11"/>
    <property type="match status" value="1"/>
</dbReference>
<dbReference type="SUPFAM" id="SSF50978">
    <property type="entry name" value="WD40 repeat-like"/>
    <property type="match status" value="2"/>
</dbReference>
<dbReference type="InterPro" id="IPR001680">
    <property type="entry name" value="WD40_rpt"/>
</dbReference>
<evidence type="ECO:0000313" key="4">
    <source>
        <dbReference type="Proteomes" id="UP000694844"/>
    </source>
</evidence>
<evidence type="ECO:0000259" key="3">
    <source>
        <dbReference type="Pfam" id="PF23753"/>
    </source>
</evidence>
<dbReference type="InterPro" id="IPR015943">
    <property type="entry name" value="WD40/YVTN_repeat-like_dom_sf"/>
</dbReference>
<dbReference type="Pfam" id="PF23753">
    <property type="entry name" value="TPR_WDR11"/>
    <property type="match status" value="1"/>
</dbReference>
<feature type="domain" description="WDR11 first beta-propeller" evidence="1">
    <location>
        <begin position="15"/>
        <end position="169"/>
    </location>
</feature>
<keyword evidence="4" id="KW-1185">Reference proteome</keyword>
<dbReference type="GeneID" id="111134217"/>
<dbReference type="InterPro" id="IPR057854">
    <property type="entry name" value="TPR_WDR11"/>
</dbReference>
<evidence type="ECO:0000313" key="5">
    <source>
        <dbReference type="RefSeq" id="XP_022338777.1"/>
    </source>
</evidence>
<feature type="domain" description="WDR11 second beta-propeller" evidence="2">
    <location>
        <begin position="479"/>
        <end position="818"/>
    </location>
</feature>
<gene>
    <name evidence="5" type="primary">LOC111134217</name>
</gene>
<dbReference type="PANTHER" id="PTHR14593">
    <property type="entry name" value="WD REPEAT-CONTAINING PROTEIN 11"/>
    <property type="match status" value="1"/>
</dbReference>
<dbReference type="Pfam" id="PF23751">
    <property type="entry name" value="Beta-prop_WDR11_1st"/>
    <property type="match status" value="1"/>
</dbReference>
<evidence type="ECO:0000259" key="2">
    <source>
        <dbReference type="Pfam" id="PF23752"/>
    </source>
</evidence>
<feature type="domain" description="WDR11 TPR" evidence="3">
    <location>
        <begin position="890"/>
        <end position="1168"/>
    </location>
</feature>
<name>A0A8B8EDN5_CRAVI</name>
<dbReference type="GO" id="GO:0005737">
    <property type="term" value="C:cytoplasm"/>
    <property type="evidence" value="ECO:0007669"/>
    <property type="project" value="TreeGrafter"/>
</dbReference>
<dbReference type="RefSeq" id="XP_022338777.1">
    <property type="nucleotide sequence ID" value="XM_022483069.1"/>
</dbReference>
<dbReference type="Proteomes" id="UP000694844">
    <property type="component" value="Chromosome 5"/>
</dbReference>
<dbReference type="InterPro" id="IPR057853">
    <property type="entry name" value="Beta-prop_WDR11_2nd"/>
</dbReference>
<dbReference type="InterPro" id="IPR039694">
    <property type="entry name" value="WDR11"/>
</dbReference>
<dbReference type="AlphaFoldDB" id="A0A8B8EDN5"/>